<gene>
    <name evidence="2" type="ORF">GNZ18_33810</name>
</gene>
<evidence type="ECO:0000313" key="3">
    <source>
        <dbReference type="Proteomes" id="UP000432015"/>
    </source>
</evidence>
<feature type="domain" description="UspA" evidence="1">
    <location>
        <begin position="103"/>
        <end position="240"/>
    </location>
</feature>
<dbReference type="InterPro" id="IPR006016">
    <property type="entry name" value="UspA"/>
</dbReference>
<evidence type="ECO:0000259" key="1">
    <source>
        <dbReference type="Pfam" id="PF00582"/>
    </source>
</evidence>
<keyword evidence="3" id="KW-1185">Reference proteome</keyword>
<dbReference type="SUPFAM" id="SSF52402">
    <property type="entry name" value="Adenine nucleotide alpha hydrolases-like"/>
    <property type="match status" value="1"/>
</dbReference>
<dbReference type="Pfam" id="PF00582">
    <property type="entry name" value="Usp"/>
    <property type="match status" value="1"/>
</dbReference>
<proteinExistence type="predicted"/>
<dbReference type="EMBL" id="WOFH01000015">
    <property type="protein sequence ID" value="MUN41531.1"/>
    <property type="molecule type" value="Genomic_DNA"/>
</dbReference>
<evidence type="ECO:0000313" key="2">
    <source>
        <dbReference type="EMBL" id="MUN41531.1"/>
    </source>
</evidence>
<accession>A0A7K1LAS3</accession>
<dbReference type="AlphaFoldDB" id="A0A7K1LAS3"/>
<sequence length="282" mass="29515">MGRAHPGEAGGAGAAAAGVDPVRIRDAARLLSATRRPPPQWPQYFAQTGNPALLAGHGPVISRELFIPPRETLPPERVCLHPRNPAPSASGGTVIARPEGGPRVVVGVDDSAGARCALSWAVGEARLRRLPLLVAHAAPLPPHVSAAGQLGSGVTEALRASGAELIARLLEEVCGGPPDGVDLTALALVGEPGATLVRLAGDDDILVVGHGARGPFSRLLRPSVRLHCARRAHATLVCVRPPAFDTLLECLAAQDTAPPREAGRAPDRFRFRRLGRRLRLPR</sequence>
<name>A0A7K1LAS3_9ACTN</name>
<comment type="caution">
    <text evidence="2">The sequence shown here is derived from an EMBL/GenBank/DDBJ whole genome shotgun (WGS) entry which is preliminary data.</text>
</comment>
<dbReference type="InterPro" id="IPR014729">
    <property type="entry name" value="Rossmann-like_a/b/a_fold"/>
</dbReference>
<organism evidence="2 3">
    <name type="scientific">Actinomadura litoris</name>
    <dbReference type="NCBI Taxonomy" id="2678616"/>
    <lineage>
        <taxon>Bacteria</taxon>
        <taxon>Bacillati</taxon>
        <taxon>Actinomycetota</taxon>
        <taxon>Actinomycetes</taxon>
        <taxon>Streptosporangiales</taxon>
        <taxon>Thermomonosporaceae</taxon>
        <taxon>Actinomadura</taxon>
    </lineage>
</organism>
<protein>
    <recommendedName>
        <fullName evidence="1">UspA domain-containing protein</fullName>
    </recommendedName>
</protein>
<dbReference type="Proteomes" id="UP000432015">
    <property type="component" value="Unassembled WGS sequence"/>
</dbReference>
<dbReference type="Gene3D" id="3.40.50.620">
    <property type="entry name" value="HUPs"/>
    <property type="match status" value="1"/>
</dbReference>
<reference evidence="2 3" key="1">
    <citation type="submission" date="2019-11" db="EMBL/GenBank/DDBJ databases">
        <authorList>
            <person name="Cao P."/>
        </authorList>
    </citation>
    <scope>NUCLEOTIDE SEQUENCE [LARGE SCALE GENOMIC DNA]</scope>
    <source>
        <strain evidence="2 3">NEAU-AAG5</strain>
    </source>
</reference>